<dbReference type="RefSeq" id="WP_348262832.1">
    <property type="nucleotide sequence ID" value="NZ_CP121196.1"/>
</dbReference>
<organism evidence="4">
    <name type="scientific">Telmatobacter sp. DSM 110680</name>
    <dbReference type="NCBI Taxonomy" id="3036704"/>
    <lineage>
        <taxon>Bacteria</taxon>
        <taxon>Pseudomonadati</taxon>
        <taxon>Acidobacteriota</taxon>
        <taxon>Terriglobia</taxon>
        <taxon>Terriglobales</taxon>
        <taxon>Acidobacteriaceae</taxon>
        <taxon>Telmatobacter</taxon>
    </lineage>
</organism>
<comment type="similarity">
    <text evidence="1">Belongs to the DinB family.</text>
</comment>
<dbReference type="AlphaFoldDB" id="A0AAU7DKJ5"/>
<feature type="binding site" evidence="3">
    <location>
        <position position="140"/>
    </location>
    <ligand>
        <name>a divalent metal cation</name>
        <dbReference type="ChEBI" id="CHEBI:60240"/>
    </ligand>
</feature>
<dbReference type="Pfam" id="PF05163">
    <property type="entry name" value="DinB"/>
    <property type="match status" value="1"/>
</dbReference>
<dbReference type="InterPro" id="IPR034660">
    <property type="entry name" value="DinB/YfiT-like"/>
</dbReference>
<evidence type="ECO:0000256" key="1">
    <source>
        <dbReference type="ARBA" id="ARBA00008635"/>
    </source>
</evidence>
<dbReference type="GO" id="GO:0046872">
    <property type="term" value="F:metal ion binding"/>
    <property type="evidence" value="ECO:0007669"/>
    <property type="project" value="UniProtKB-KW"/>
</dbReference>
<dbReference type="EMBL" id="CP121196">
    <property type="protein sequence ID" value="XBH17608.1"/>
    <property type="molecule type" value="Genomic_DNA"/>
</dbReference>
<accession>A0AAU7DKJ5</accession>
<evidence type="ECO:0000313" key="4">
    <source>
        <dbReference type="EMBL" id="XBH17608.1"/>
    </source>
</evidence>
<name>A0AAU7DKJ5_9BACT</name>
<dbReference type="InterPro" id="IPR007837">
    <property type="entry name" value="DinB"/>
</dbReference>
<gene>
    <name evidence="4" type="ORF">P8935_23950</name>
</gene>
<protein>
    <submittedName>
        <fullName evidence="4">DinB family protein</fullName>
    </submittedName>
</protein>
<sequence>MNHTATLYDFATQILASKVFFERSTSVLAEADSEFRPREEMMTVAQQVAHAAQTLNWFIDGASRPEGFDLNFEEESRIWREMKSLTAARVNFVAACERAVQFLRSRTPEELAHPLPPGPIMGGQPMSEIVWAMVEHTAHHRGALCVYARLLGKVPPMPYGG</sequence>
<dbReference type="SUPFAM" id="SSF109854">
    <property type="entry name" value="DinB/YfiT-like putative metalloenzymes"/>
    <property type="match status" value="1"/>
</dbReference>
<reference evidence="4" key="1">
    <citation type="submission" date="2023-03" db="EMBL/GenBank/DDBJ databases">
        <title>Edaphobacter sp.</title>
        <authorList>
            <person name="Huber K.J."/>
            <person name="Papendorf J."/>
            <person name="Pilke C."/>
            <person name="Bunk B."/>
            <person name="Sproeer C."/>
            <person name="Pester M."/>
        </authorList>
    </citation>
    <scope>NUCLEOTIDE SEQUENCE</scope>
    <source>
        <strain evidence="4">DSM 110680</strain>
    </source>
</reference>
<feature type="binding site" evidence="3">
    <location>
        <position position="136"/>
    </location>
    <ligand>
        <name>a divalent metal cation</name>
        <dbReference type="ChEBI" id="CHEBI:60240"/>
    </ligand>
</feature>
<evidence type="ECO:0000256" key="3">
    <source>
        <dbReference type="PIRSR" id="PIRSR607837-1"/>
    </source>
</evidence>
<feature type="binding site" evidence="3">
    <location>
        <position position="50"/>
    </location>
    <ligand>
        <name>a divalent metal cation</name>
        <dbReference type="ChEBI" id="CHEBI:60240"/>
    </ligand>
</feature>
<proteinExistence type="inferred from homology"/>
<evidence type="ECO:0000256" key="2">
    <source>
        <dbReference type="ARBA" id="ARBA00022723"/>
    </source>
</evidence>
<dbReference type="Gene3D" id="1.20.120.450">
    <property type="entry name" value="dinb family like domain"/>
    <property type="match status" value="1"/>
</dbReference>
<keyword evidence="2 3" id="KW-0479">Metal-binding</keyword>